<gene>
    <name evidence="9" type="primary">LOC105111407</name>
</gene>
<dbReference type="RefSeq" id="XP_011005055.1">
    <property type="nucleotide sequence ID" value="XM_011006753.1"/>
</dbReference>
<dbReference type="GO" id="GO:0098542">
    <property type="term" value="P:defense response to other organism"/>
    <property type="evidence" value="ECO:0007669"/>
    <property type="project" value="TreeGrafter"/>
</dbReference>
<evidence type="ECO:0000256" key="3">
    <source>
        <dbReference type="ARBA" id="ARBA00022821"/>
    </source>
</evidence>
<dbReference type="PANTHER" id="PTHR23155">
    <property type="entry name" value="DISEASE RESISTANCE PROTEIN RP"/>
    <property type="match status" value="1"/>
</dbReference>
<keyword evidence="3" id="KW-0611">Plant defense</keyword>
<organism evidence="8 9">
    <name type="scientific">Populus euphratica</name>
    <name type="common">Euphrates poplar</name>
    <dbReference type="NCBI Taxonomy" id="75702"/>
    <lineage>
        <taxon>Eukaryota</taxon>
        <taxon>Viridiplantae</taxon>
        <taxon>Streptophyta</taxon>
        <taxon>Embryophyta</taxon>
        <taxon>Tracheophyta</taxon>
        <taxon>Spermatophyta</taxon>
        <taxon>Magnoliopsida</taxon>
        <taxon>eudicotyledons</taxon>
        <taxon>Gunneridae</taxon>
        <taxon>Pentapetalae</taxon>
        <taxon>rosids</taxon>
        <taxon>fabids</taxon>
        <taxon>Malpighiales</taxon>
        <taxon>Salicaceae</taxon>
        <taxon>Saliceae</taxon>
        <taxon>Populus</taxon>
    </lineage>
</organism>
<dbReference type="Pfam" id="PF23559">
    <property type="entry name" value="WHD_DRP"/>
    <property type="match status" value="1"/>
</dbReference>
<evidence type="ECO:0000313" key="9">
    <source>
        <dbReference type="RefSeq" id="XP_011005055.1"/>
    </source>
</evidence>
<proteinExistence type="predicted"/>
<sequence length="579" mass="65285">MASVFELSPFSENNHQKSSGYSSPHTVVAPTATAAAVATEADLLIINQAVGGALGCVEVVVGGEDVGGWEEQQVNRKAVKIWLSKLRDAAYVTEDLLEHLTVEGKQYTFMEGRKIVQQLLSCEATQEGYPTVIPKTGVGGIGKTNLARLDIMMRGKRYLIMLDDAWSEDHIEWGKIRPLLIGGLAGSKIIITSRSKKVAMMMDSPIFPYHLKGLDEDDFCALFRQRDFRRGEEGQYPNLLPIGKQIARKFGGLPLAAKTSGSLTRFKREDREWLLVENSELRSSNVNHGGILPSLMLSYYHLPIHLKHCFALCLIFPKAYEIKEKLIHPWMAEGFLQGIKPPEDIGNRYFKDFLWMGFFQDAEKYDDGNMICYKMHDIIHDLARYVSGKEFMIVEHDLLPLSLSFSTKRIEASSFANLYGCTGLPQLPDLKTMADLRHLILTGRDCLPLIPFSIIKLHLLQTLPQYIVDRDYNCTRHLAHLDLCALTPIPFNIEELPQLQTLTMFTVDGYYNGIQHLEHVNLHVVSLTNCRKCEHLPALGNLTLLQTLSLCGMDGLKRFGPEFYGEEILRPFPSLEELS</sequence>
<feature type="compositionally biased region" description="Polar residues" evidence="4">
    <location>
        <begin position="10"/>
        <end position="24"/>
    </location>
</feature>
<dbReference type="SUPFAM" id="SSF52058">
    <property type="entry name" value="L domain-like"/>
    <property type="match status" value="1"/>
</dbReference>
<feature type="domain" description="NB-ARC" evidence="5">
    <location>
        <begin position="149"/>
        <end position="229"/>
    </location>
</feature>
<dbReference type="InterPro" id="IPR027417">
    <property type="entry name" value="P-loop_NTPase"/>
</dbReference>
<dbReference type="Gene3D" id="1.10.8.430">
    <property type="entry name" value="Helical domain of apoptotic protease-activating factors"/>
    <property type="match status" value="1"/>
</dbReference>
<dbReference type="GeneID" id="105111407"/>
<dbReference type="InterPro" id="IPR032675">
    <property type="entry name" value="LRR_dom_sf"/>
</dbReference>
<evidence type="ECO:0000259" key="7">
    <source>
        <dbReference type="Pfam" id="PF23559"/>
    </source>
</evidence>
<evidence type="ECO:0000259" key="5">
    <source>
        <dbReference type="Pfam" id="PF00931"/>
    </source>
</evidence>
<evidence type="ECO:0000313" key="8">
    <source>
        <dbReference type="Proteomes" id="UP000694918"/>
    </source>
</evidence>
<dbReference type="SUPFAM" id="SSF52540">
    <property type="entry name" value="P-loop containing nucleoside triphosphate hydrolases"/>
    <property type="match status" value="1"/>
</dbReference>
<evidence type="ECO:0000256" key="2">
    <source>
        <dbReference type="ARBA" id="ARBA00022741"/>
    </source>
</evidence>
<feature type="domain" description="Disease resistance N-terminal" evidence="6">
    <location>
        <begin position="70"/>
        <end position="106"/>
    </location>
</feature>
<dbReference type="Pfam" id="PF00931">
    <property type="entry name" value="NB-ARC"/>
    <property type="match status" value="1"/>
</dbReference>
<dbReference type="KEGG" id="peu:105111407"/>
<dbReference type="Gene3D" id="1.20.5.4130">
    <property type="match status" value="1"/>
</dbReference>
<dbReference type="InterPro" id="IPR044974">
    <property type="entry name" value="Disease_R_plants"/>
</dbReference>
<dbReference type="InterPro" id="IPR042197">
    <property type="entry name" value="Apaf_helical"/>
</dbReference>
<dbReference type="Gene3D" id="3.40.50.300">
    <property type="entry name" value="P-loop containing nucleotide triphosphate hydrolases"/>
    <property type="match status" value="1"/>
</dbReference>
<keyword evidence="1" id="KW-0677">Repeat</keyword>
<reference evidence="9" key="1">
    <citation type="submission" date="2025-08" db="UniProtKB">
        <authorList>
            <consortium name="RefSeq"/>
        </authorList>
    </citation>
    <scope>IDENTIFICATION</scope>
</reference>
<accession>A0AAJ6T691</accession>
<dbReference type="Gene3D" id="3.80.10.10">
    <property type="entry name" value="Ribonuclease Inhibitor"/>
    <property type="match status" value="1"/>
</dbReference>
<evidence type="ECO:0000259" key="6">
    <source>
        <dbReference type="Pfam" id="PF18052"/>
    </source>
</evidence>
<keyword evidence="2" id="KW-0547">Nucleotide-binding</keyword>
<dbReference type="InterPro" id="IPR058922">
    <property type="entry name" value="WHD_DRP"/>
</dbReference>
<dbReference type="InterPro" id="IPR041118">
    <property type="entry name" value="Rx_N"/>
</dbReference>
<protein>
    <submittedName>
        <fullName evidence="9">Disease resistance protein RGA4</fullName>
    </submittedName>
</protein>
<evidence type="ECO:0000256" key="1">
    <source>
        <dbReference type="ARBA" id="ARBA00022737"/>
    </source>
</evidence>
<dbReference type="InterPro" id="IPR002182">
    <property type="entry name" value="NB-ARC"/>
</dbReference>
<feature type="region of interest" description="Disordered" evidence="4">
    <location>
        <begin position="1"/>
        <end position="24"/>
    </location>
</feature>
<keyword evidence="8" id="KW-1185">Reference proteome</keyword>
<dbReference type="Proteomes" id="UP000694918">
    <property type="component" value="Unplaced"/>
</dbReference>
<dbReference type="PANTHER" id="PTHR23155:SF1211">
    <property type="entry name" value="OS09G0313500 PROTEIN"/>
    <property type="match status" value="1"/>
</dbReference>
<dbReference type="InterPro" id="IPR036388">
    <property type="entry name" value="WH-like_DNA-bd_sf"/>
</dbReference>
<evidence type="ECO:0000256" key="4">
    <source>
        <dbReference type="SAM" id="MobiDB-lite"/>
    </source>
</evidence>
<dbReference type="GO" id="GO:0043531">
    <property type="term" value="F:ADP binding"/>
    <property type="evidence" value="ECO:0007669"/>
    <property type="project" value="InterPro"/>
</dbReference>
<name>A0AAJ6T691_POPEU</name>
<feature type="domain" description="Disease resistance protein winged helix" evidence="7">
    <location>
        <begin position="315"/>
        <end position="383"/>
    </location>
</feature>
<dbReference type="AlphaFoldDB" id="A0AAJ6T691"/>
<dbReference type="Gene3D" id="1.10.10.10">
    <property type="entry name" value="Winged helix-like DNA-binding domain superfamily/Winged helix DNA-binding domain"/>
    <property type="match status" value="1"/>
</dbReference>
<dbReference type="Pfam" id="PF18052">
    <property type="entry name" value="Rx_N"/>
    <property type="match status" value="1"/>
</dbReference>